<proteinExistence type="predicted"/>
<protein>
    <submittedName>
        <fullName evidence="1">Uncharacterized protein</fullName>
    </submittedName>
</protein>
<dbReference type="RefSeq" id="WP_145362322.1">
    <property type="nucleotide sequence ID" value="NZ_CP036268.1"/>
</dbReference>
<dbReference type="EMBL" id="CP036268">
    <property type="protein sequence ID" value="QDT36092.1"/>
    <property type="molecule type" value="Genomic_DNA"/>
</dbReference>
<dbReference type="OrthoDB" id="581609at2"/>
<dbReference type="Proteomes" id="UP000317318">
    <property type="component" value="Chromosome"/>
</dbReference>
<dbReference type="KEGG" id="svp:Pan189_04470"/>
<organism evidence="1 2">
    <name type="scientific">Stratiformator vulcanicus</name>
    <dbReference type="NCBI Taxonomy" id="2527980"/>
    <lineage>
        <taxon>Bacteria</taxon>
        <taxon>Pseudomonadati</taxon>
        <taxon>Planctomycetota</taxon>
        <taxon>Planctomycetia</taxon>
        <taxon>Planctomycetales</taxon>
        <taxon>Planctomycetaceae</taxon>
        <taxon>Stratiformator</taxon>
    </lineage>
</organism>
<evidence type="ECO:0000313" key="1">
    <source>
        <dbReference type="EMBL" id="QDT36092.1"/>
    </source>
</evidence>
<keyword evidence="2" id="KW-1185">Reference proteome</keyword>
<name>A0A517QWP9_9PLAN</name>
<sequence length="251" mass="29566">MSIQLSRAEFWLLNLVVEWRYPLARIDATNPDFFNHPCIGVPLDEIVETVWAMNERGWIRIYRLDDESEVALCGPADLIPLITLPSNAPGHPENEPFWRKQGLSGKPVVAYFGLTEIGGAIWEEFTQPNWEFRVVKELNFESYSHPGSSPDDHILLRGSDEARLRWASSLVRRSIDVEYQCELKREPLKRSIEPYHAVYWKQLPRGWEIRFNLKRRPQVDRGRKKLHTHGPAHEAMMHWNWFADLWRQWAN</sequence>
<gene>
    <name evidence="1" type="ORF">Pan189_04470</name>
</gene>
<accession>A0A517QWP9</accession>
<dbReference type="AlphaFoldDB" id="A0A517QWP9"/>
<reference evidence="1 2" key="1">
    <citation type="submission" date="2019-02" db="EMBL/GenBank/DDBJ databases">
        <title>Deep-cultivation of Planctomycetes and their phenomic and genomic characterization uncovers novel biology.</title>
        <authorList>
            <person name="Wiegand S."/>
            <person name="Jogler M."/>
            <person name="Boedeker C."/>
            <person name="Pinto D."/>
            <person name="Vollmers J."/>
            <person name="Rivas-Marin E."/>
            <person name="Kohn T."/>
            <person name="Peeters S.H."/>
            <person name="Heuer A."/>
            <person name="Rast P."/>
            <person name="Oberbeckmann S."/>
            <person name="Bunk B."/>
            <person name="Jeske O."/>
            <person name="Meyerdierks A."/>
            <person name="Storesund J.E."/>
            <person name="Kallscheuer N."/>
            <person name="Luecker S."/>
            <person name="Lage O.M."/>
            <person name="Pohl T."/>
            <person name="Merkel B.J."/>
            <person name="Hornburger P."/>
            <person name="Mueller R.-W."/>
            <person name="Bruemmer F."/>
            <person name="Labrenz M."/>
            <person name="Spormann A.M."/>
            <person name="Op den Camp H."/>
            <person name="Overmann J."/>
            <person name="Amann R."/>
            <person name="Jetten M.S.M."/>
            <person name="Mascher T."/>
            <person name="Medema M.H."/>
            <person name="Devos D.P."/>
            <person name="Kaster A.-K."/>
            <person name="Ovreas L."/>
            <person name="Rohde M."/>
            <person name="Galperin M.Y."/>
            <person name="Jogler C."/>
        </authorList>
    </citation>
    <scope>NUCLEOTIDE SEQUENCE [LARGE SCALE GENOMIC DNA]</scope>
    <source>
        <strain evidence="1 2">Pan189</strain>
    </source>
</reference>
<evidence type="ECO:0000313" key="2">
    <source>
        <dbReference type="Proteomes" id="UP000317318"/>
    </source>
</evidence>